<evidence type="ECO:0000256" key="17">
    <source>
        <dbReference type="ARBA" id="ARBA00049966"/>
    </source>
</evidence>
<gene>
    <name evidence="19" type="ORF">GV791_32630</name>
</gene>
<dbReference type="UniPathway" id="UPA00219"/>
<keyword evidence="4" id="KW-0808">Transferase</keyword>
<evidence type="ECO:0000256" key="18">
    <source>
        <dbReference type="SAM" id="Phobius"/>
    </source>
</evidence>
<keyword evidence="6" id="KW-0133">Cell shape</keyword>
<evidence type="ECO:0000256" key="2">
    <source>
        <dbReference type="ARBA" id="ARBA00004752"/>
    </source>
</evidence>
<dbReference type="GO" id="GO:0015648">
    <property type="term" value="F:lipid-linked peptidoglycan transporter activity"/>
    <property type="evidence" value="ECO:0007669"/>
    <property type="project" value="TreeGrafter"/>
</dbReference>
<keyword evidence="3" id="KW-0328">Glycosyltransferase</keyword>
<evidence type="ECO:0000256" key="4">
    <source>
        <dbReference type="ARBA" id="ARBA00022679"/>
    </source>
</evidence>
<feature type="non-terminal residue" evidence="19">
    <location>
        <position position="93"/>
    </location>
</feature>
<dbReference type="Proteomes" id="UP000471166">
    <property type="component" value="Unassembled WGS sequence"/>
</dbReference>
<evidence type="ECO:0000256" key="1">
    <source>
        <dbReference type="ARBA" id="ARBA00004141"/>
    </source>
</evidence>
<dbReference type="EC" id="2.4.99.28" evidence="15"/>
<comment type="pathway">
    <text evidence="2">Cell wall biogenesis; peptidoglycan biosynthesis.</text>
</comment>
<evidence type="ECO:0000256" key="3">
    <source>
        <dbReference type="ARBA" id="ARBA00022676"/>
    </source>
</evidence>
<evidence type="ECO:0000313" key="19">
    <source>
        <dbReference type="EMBL" id="NEW37264.1"/>
    </source>
</evidence>
<evidence type="ECO:0000256" key="11">
    <source>
        <dbReference type="ARBA" id="ARBA00033270"/>
    </source>
</evidence>
<evidence type="ECO:0000256" key="13">
    <source>
        <dbReference type="ARBA" id="ARBA00041185"/>
    </source>
</evidence>
<dbReference type="GO" id="GO:0051301">
    <property type="term" value="P:cell division"/>
    <property type="evidence" value="ECO:0007669"/>
    <property type="project" value="InterPro"/>
</dbReference>
<feature type="transmembrane region" description="Helical" evidence="18">
    <location>
        <begin position="20"/>
        <end position="44"/>
    </location>
</feature>
<dbReference type="PROSITE" id="PS00428">
    <property type="entry name" value="FTSW_RODA_SPOVE"/>
    <property type="match status" value="1"/>
</dbReference>
<dbReference type="GO" id="GO:0032153">
    <property type="term" value="C:cell division site"/>
    <property type="evidence" value="ECO:0007669"/>
    <property type="project" value="TreeGrafter"/>
</dbReference>
<proteinExistence type="inferred from homology"/>
<keyword evidence="5 18" id="KW-0812">Transmembrane</keyword>
<feature type="non-terminal residue" evidence="19">
    <location>
        <position position="1"/>
    </location>
</feature>
<dbReference type="EMBL" id="JAAGVB010000584">
    <property type="protein sequence ID" value="NEW37264.1"/>
    <property type="molecule type" value="Genomic_DNA"/>
</dbReference>
<evidence type="ECO:0000256" key="7">
    <source>
        <dbReference type="ARBA" id="ARBA00022984"/>
    </source>
</evidence>
<evidence type="ECO:0000256" key="6">
    <source>
        <dbReference type="ARBA" id="ARBA00022960"/>
    </source>
</evidence>
<evidence type="ECO:0000256" key="10">
    <source>
        <dbReference type="ARBA" id="ARBA00032370"/>
    </source>
</evidence>
<dbReference type="InterPro" id="IPR018365">
    <property type="entry name" value="Cell_cycle_FtsW-rel_CS"/>
</dbReference>
<sequence length="93" mass="9672">LFALFVYTGLRIAVRSADPFLRLLTATATTWITGQALINIGYVVGLLPVTGLQLPLVSAGGSSLAITLLMFGIIANAARHEPEAVAALHAGQD</sequence>
<reference evidence="19 20" key="1">
    <citation type="submission" date="2020-01" db="EMBL/GenBank/DDBJ databases">
        <title>Genetics and antimicrobial susceptibilities of Nocardia species isolated from the soil; a comparison with species isolated from humans.</title>
        <authorList>
            <person name="Carrasco G."/>
            <person name="Monzon S."/>
            <person name="Sansegundo M."/>
            <person name="Garcia E."/>
            <person name="Garrido N."/>
            <person name="Medina M.J."/>
            <person name="Villalon P."/>
            <person name="Ramirez-Arocha A.C."/>
            <person name="Jimenez P."/>
            <person name="Cuesta I."/>
            <person name="Valdezate S."/>
        </authorList>
    </citation>
    <scope>NUCLEOTIDE SEQUENCE [LARGE SCALE GENOMIC DNA]</scope>
    <source>
        <strain evidence="19 20">CNM20110626</strain>
    </source>
</reference>
<dbReference type="GO" id="GO:0005886">
    <property type="term" value="C:plasma membrane"/>
    <property type="evidence" value="ECO:0007669"/>
    <property type="project" value="TreeGrafter"/>
</dbReference>
<name>A0A6P1D0E6_9NOCA</name>
<evidence type="ECO:0000313" key="20">
    <source>
        <dbReference type="Proteomes" id="UP000471166"/>
    </source>
</evidence>
<dbReference type="GO" id="GO:0008360">
    <property type="term" value="P:regulation of cell shape"/>
    <property type="evidence" value="ECO:0007669"/>
    <property type="project" value="UniProtKB-KW"/>
</dbReference>
<dbReference type="Pfam" id="PF01098">
    <property type="entry name" value="FTSW_RODA_SPOVE"/>
    <property type="match status" value="1"/>
</dbReference>
<dbReference type="GO" id="GO:0008955">
    <property type="term" value="F:peptidoglycan glycosyltransferase activity"/>
    <property type="evidence" value="ECO:0007669"/>
    <property type="project" value="UniProtKB-EC"/>
</dbReference>
<evidence type="ECO:0000256" key="12">
    <source>
        <dbReference type="ARBA" id="ARBA00038053"/>
    </source>
</evidence>
<evidence type="ECO:0000256" key="14">
    <source>
        <dbReference type="ARBA" id="ARBA00041418"/>
    </source>
</evidence>
<dbReference type="AlphaFoldDB" id="A0A6P1D0E6"/>
<evidence type="ECO:0000256" key="16">
    <source>
        <dbReference type="ARBA" id="ARBA00049902"/>
    </source>
</evidence>
<evidence type="ECO:0000256" key="9">
    <source>
        <dbReference type="ARBA" id="ARBA00023136"/>
    </source>
</evidence>
<protein>
    <recommendedName>
        <fullName evidence="13">Probable peptidoglycan glycosyltransferase FtsW</fullName>
        <ecNumber evidence="15">2.4.99.28</ecNumber>
    </recommendedName>
    <alternativeName>
        <fullName evidence="14">Cell division protein FtsW</fullName>
    </alternativeName>
    <alternativeName>
        <fullName evidence="11">Cell wall polymerase</fullName>
    </alternativeName>
    <alternativeName>
        <fullName evidence="10">Peptidoglycan polymerase</fullName>
    </alternativeName>
</protein>
<comment type="subcellular location">
    <subcellularLocation>
        <location evidence="1">Membrane</location>
        <topology evidence="1">Multi-pass membrane protein</topology>
    </subcellularLocation>
</comment>
<comment type="caution">
    <text evidence="19">The sequence shown here is derived from an EMBL/GenBank/DDBJ whole genome shotgun (WGS) entry which is preliminary data.</text>
</comment>
<accession>A0A6P1D0E6</accession>
<dbReference type="GO" id="GO:0009252">
    <property type="term" value="P:peptidoglycan biosynthetic process"/>
    <property type="evidence" value="ECO:0007669"/>
    <property type="project" value="UniProtKB-UniPathway"/>
</dbReference>
<dbReference type="PANTHER" id="PTHR30474:SF2">
    <property type="entry name" value="PEPTIDOGLYCAN GLYCOSYLTRANSFERASE FTSW-RELATED"/>
    <property type="match status" value="1"/>
</dbReference>
<dbReference type="PANTHER" id="PTHR30474">
    <property type="entry name" value="CELL CYCLE PROTEIN"/>
    <property type="match status" value="1"/>
</dbReference>
<comment type="similarity">
    <text evidence="12">Belongs to the SEDS family. FtsW subfamily.</text>
</comment>
<comment type="function">
    <text evidence="17">Peptidoglycan polymerase that is essential for cell division.</text>
</comment>
<dbReference type="InterPro" id="IPR001182">
    <property type="entry name" value="FtsW/RodA"/>
</dbReference>
<evidence type="ECO:0000256" key="15">
    <source>
        <dbReference type="ARBA" id="ARBA00044770"/>
    </source>
</evidence>
<keyword evidence="7" id="KW-0573">Peptidoglycan synthesis</keyword>
<organism evidence="19 20">
    <name type="scientific">Nocardia cyriacigeorgica</name>
    <dbReference type="NCBI Taxonomy" id="135487"/>
    <lineage>
        <taxon>Bacteria</taxon>
        <taxon>Bacillati</taxon>
        <taxon>Actinomycetota</taxon>
        <taxon>Actinomycetes</taxon>
        <taxon>Mycobacteriales</taxon>
        <taxon>Nocardiaceae</taxon>
        <taxon>Nocardia</taxon>
    </lineage>
</organism>
<dbReference type="RefSeq" id="WP_163848857.1">
    <property type="nucleotide sequence ID" value="NZ_JAAGVB010000584.1"/>
</dbReference>
<keyword evidence="9 18" id="KW-0472">Membrane</keyword>
<feature type="transmembrane region" description="Helical" evidence="18">
    <location>
        <begin position="56"/>
        <end position="78"/>
    </location>
</feature>
<evidence type="ECO:0000256" key="5">
    <source>
        <dbReference type="ARBA" id="ARBA00022692"/>
    </source>
</evidence>
<evidence type="ECO:0000256" key="8">
    <source>
        <dbReference type="ARBA" id="ARBA00022989"/>
    </source>
</evidence>
<keyword evidence="8 18" id="KW-1133">Transmembrane helix</keyword>
<comment type="catalytic activity">
    <reaction evidence="16">
        <text>[GlcNAc-(1-&gt;4)-Mur2Ac(oyl-L-Ala-gamma-D-Glu-L-Lys-D-Ala-D-Ala)](n)-di-trans,octa-cis-undecaprenyl diphosphate + beta-D-GlcNAc-(1-&gt;4)-Mur2Ac(oyl-L-Ala-gamma-D-Glu-L-Lys-D-Ala-D-Ala)-di-trans,octa-cis-undecaprenyl diphosphate = [GlcNAc-(1-&gt;4)-Mur2Ac(oyl-L-Ala-gamma-D-Glu-L-Lys-D-Ala-D-Ala)](n+1)-di-trans,octa-cis-undecaprenyl diphosphate + di-trans,octa-cis-undecaprenyl diphosphate + H(+)</text>
        <dbReference type="Rhea" id="RHEA:23708"/>
        <dbReference type="Rhea" id="RHEA-COMP:9602"/>
        <dbReference type="Rhea" id="RHEA-COMP:9603"/>
        <dbReference type="ChEBI" id="CHEBI:15378"/>
        <dbReference type="ChEBI" id="CHEBI:58405"/>
        <dbReference type="ChEBI" id="CHEBI:60033"/>
        <dbReference type="ChEBI" id="CHEBI:78435"/>
        <dbReference type="EC" id="2.4.99.28"/>
    </reaction>
</comment>